<dbReference type="Proteomes" id="UP000278907">
    <property type="component" value="Unassembled WGS sequence"/>
</dbReference>
<organism evidence="2 3">
    <name type="scientific">Corallococcus praedator</name>
    <dbReference type="NCBI Taxonomy" id="2316724"/>
    <lineage>
        <taxon>Bacteria</taxon>
        <taxon>Pseudomonadati</taxon>
        <taxon>Myxococcota</taxon>
        <taxon>Myxococcia</taxon>
        <taxon>Myxococcales</taxon>
        <taxon>Cystobacterineae</taxon>
        <taxon>Myxococcaceae</taxon>
        <taxon>Corallococcus</taxon>
    </lineage>
</organism>
<proteinExistence type="predicted"/>
<protein>
    <submittedName>
        <fullName evidence="2">Uncharacterized protein</fullName>
    </submittedName>
</protein>
<evidence type="ECO:0000313" key="2">
    <source>
        <dbReference type="EMBL" id="RKI02448.1"/>
    </source>
</evidence>
<gene>
    <name evidence="2" type="ORF">D7Y13_24570</name>
</gene>
<keyword evidence="3" id="KW-1185">Reference proteome</keyword>
<dbReference type="RefSeq" id="WP_120534084.1">
    <property type="nucleotide sequence ID" value="NZ_RAWI01000210.1"/>
</dbReference>
<evidence type="ECO:0000313" key="3">
    <source>
        <dbReference type="Proteomes" id="UP000278907"/>
    </source>
</evidence>
<name>A0ABX9QDU6_9BACT</name>
<dbReference type="EMBL" id="RAWI01000210">
    <property type="protein sequence ID" value="RKI02448.1"/>
    <property type="molecule type" value="Genomic_DNA"/>
</dbReference>
<accession>A0ABX9QDU6</accession>
<reference evidence="2 3" key="1">
    <citation type="submission" date="2018-09" db="EMBL/GenBank/DDBJ databases">
        <authorList>
            <person name="Livingstone P.G."/>
            <person name="Whitworth D.E."/>
        </authorList>
    </citation>
    <scope>NUCLEOTIDE SEQUENCE [LARGE SCALE GENOMIC DNA]</scope>
    <source>
        <strain evidence="2 3">CA031B</strain>
    </source>
</reference>
<evidence type="ECO:0000256" key="1">
    <source>
        <dbReference type="SAM" id="MobiDB-lite"/>
    </source>
</evidence>
<comment type="caution">
    <text evidence="2">The sequence shown here is derived from an EMBL/GenBank/DDBJ whole genome shotgun (WGS) entry which is preliminary data.</text>
</comment>
<sequence length="78" mass="8240">MSSNRKAVTPKQSRLPDNFTLHFQRVPGGWGVSGSSTGKGSYAYEAFCWLPTQAVAAKNPSSTAPDAKAQRGKKGGGR</sequence>
<feature type="region of interest" description="Disordered" evidence="1">
    <location>
        <begin position="55"/>
        <end position="78"/>
    </location>
</feature>